<dbReference type="SUPFAM" id="SSF52540">
    <property type="entry name" value="P-loop containing nucleoside triphosphate hydrolases"/>
    <property type="match status" value="1"/>
</dbReference>
<dbReference type="Gene3D" id="3.40.50.300">
    <property type="entry name" value="P-loop containing nucleotide triphosphate hydrolases"/>
    <property type="match status" value="1"/>
</dbReference>
<organism evidence="1 2">
    <name type="scientific">Thalassovita litoralis</name>
    <dbReference type="NCBI Taxonomy" id="1010611"/>
    <lineage>
        <taxon>Bacteria</taxon>
        <taxon>Pseudomonadati</taxon>
        <taxon>Pseudomonadota</taxon>
        <taxon>Alphaproteobacteria</taxon>
        <taxon>Rhodobacterales</taxon>
        <taxon>Roseobacteraceae</taxon>
        <taxon>Thalassovita</taxon>
    </lineage>
</organism>
<dbReference type="InterPro" id="IPR027417">
    <property type="entry name" value="P-loop_NTPase"/>
</dbReference>
<sequence length="284" mass="31662">MQRQFVLCLGASKSGTTWLYHYLKSYDFADMGIRKEYNALCPLFGMESGAGEVKPPNLNSPLGQKIARDQAVVKRMGQSLENYVQHFDDLLQNGKKLSGDISPSYIRISAAQLTSVRQAFLDRGIRPVTVLLLRDPIARILSAARMAQRLRVIRIAGRTGRNSSFAELVDVIARHHFTDYKTVIQRVERAAPPEARFIYPYEQFISPDGVSAFSHVLGIPPRFGLLDKHVNSNGPQGAGEMPEVNIAGLRSQLAEQYAFCSDYFQARGIALDWTFASARSAPRL</sequence>
<evidence type="ECO:0008006" key="3">
    <source>
        <dbReference type="Google" id="ProtNLM"/>
    </source>
</evidence>
<dbReference type="AlphaFoldDB" id="A0A521C2G8"/>
<reference evidence="1 2" key="1">
    <citation type="submission" date="2017-05" db="EMBL/GenBank/DDBJ databases">
        <authorList>
            <person name="Varghese N."/>
            <person name="Submissions S."/>
        </authorList>
    </citation>
    <scope>NUCLEOTIDE SEQUENCE [LARGE SCALE GENOMIC DNA]</scope>
    <source>
        <strain evidence="1 2">DSM 29506</strain>
    </source>
</reference>
<keyword evidence="2" id="KW-1185">Reference proteome</keyword>
<dbReference type="OrthoDB" id="981508at2"/>
<accession>A0A521C2G8</accession>
<evidence type="ECO:0000313" key="2">
    <source>
        <dbReference type="Proteomes" id="UP000316030"/>
    </source>
</evidence>
<proteinExistence type="predicted"/>
<gene>
    <name evidence="1" type="ORF">SAMN06265173_10575</name>
</gene>
<name>A0A521C2G8_9RHOB</name>
<evidence type="ECO:0000313" key="1">
    <source>
        <dbReference type="EMBL" id="SMO53676.1"/>
    </source>
</evidence>
<dbReference type="Proteomes" id="UP000316030">
    <property type="component" value="Unassembled WGS sequence"/>
</dbReference>
<dbReference type="RefSeq" id="WP_142492554.1">
    <property type="nucleotide sequence ID" value="NZ_FXTO01000005.1"/>
</dbReference>
<protein>
    <recommendedName>
        <fullName evidence="3">Sulfotransferase family protein</fullName>
    </recommendedName>
</protein>
<dbReference type="EMBL" id="FXTO01000005">
    <property type="protein sequence ID" value="SMO53676.1"/>
    <property type="molecule type" value="Genomic_DNA"/>
</dbReference>